<dbReference type="Proteomes" id="UP000310458">
    <property type="component" value="Unassembled WGS sequence"/>
</dbReference>
<dbReference type="PANTHER" id="PTHR30461:SF23">
    <property type="entry name" value="DNA RECOMBINASE-RELATED"/>
    <property type="match status" value="1"/>
</dbReference>
<feature type="domain" description="Recombinase" evidence="9">
    <location>
        <begin position="179"/>
        <end position="298"/>
    </location>
</feature>
<dbReference type="SUPFAM" id="SSF53041">
    <property type="entry name" value="Resolvase-like"/>
    <property type="match status" value="1"/>
</dbReference>
<keyword evidence="1" id="KW-0229">DNA integration</keyword>
<name>A0A5R9B9L9_9MICC</name>
<dbReference type="InterPro" id="IPR038109">
    <property type="entry name" value="DNA_bind_recomb_sf"/>
</dbReference>
<evidence type="ECO:0000256" key="3">
    <source>
        <dbReference type="ARBA" id="ARBA00023172"/>
    </source>
</evidence>
<evidence type="ECO:0000313" key="11">
    <source>
        <dbReference type="Proteomes" id="UP000310458"/>
    </source>
</evidence>
<dbReference type="SMART" id="SM00857">
    <property type="entry name" value="Resolvase"/>
    <property type="match status" value="1"/>
</dbReference>
<evidence type="ECO:0000256" key="7">
    <source>
        <dbReference type="SAM" id="MobiDB-lite"/>
    </source>
</evidence>
<dbReference type="GO" id="GO:0003677">
    <property type="term" value="F:DNA binding"/>
    <property type="evidence" value="ECO:0007669"/>
    <property type="project" value="UniProtKB-KW"/>
</dbReference>
<dbReference type="PROSITE" id="PS51737">
    <property type="entry name" value="RECOMBINASE_DNA_BIND"/>
    <property type="match status" value="1"/>
</dbReference>
<proteinExistence type="predicted"/>
<dbReference type="InterPro" id="IPR006119">
    <property type="entry name" value="Resolv_N"/>
</dbReference>
<dbReference type="EMBL" id="VAVZ01000043">
    <property type="protein sequence ID" value="TLP93584.1"/>
    <property type="molecule type" value="Genomic_DNA"/>
</dbReference>
<dbReference type="GO" id="GO:0000150">
    <property type="term" value="F:DNA strand exchange activity"/>
    <property type="evidence" value="ECO:0007669"/>
    <property type="project" value="InterPro"/>
</dbReference>
<evidence type="ECO:0000313" key="10">
    <source>
        <dbReference type="EMBL" id="TLP93584.1"/>
    </source>
</evidence>
<dbReference type="OrthoDB" id="3217513at2"/>
<keyword evidence="6" id="KW-0175">Coiled coil</keyword>
<gene>
    <name evidence="10" type="ORF">FEF26_13155</name>
</gene>
<dbReference type="InterPro" id="IPR006118">
    <property type="entry name" value="Recombinase_CS"/>
</dbReference>
<dbReference type="Pfam" id="PF00239">
    <property type="entry name" value="Resolvase"/>
    <property type="match status" value="1"/>
</dbReference>
<dbReference type="GO" id="GO:0015074">
    <property type="term" value="P:DNA integration"/>
    <property type="evidence" value="ECO:0007669"/>
    <property type="project" value="UniProtKB-KW"/>
</dbReference>
<dbReference type="Pfam" id="PF07508">
    <property type="entry name" value="Recombinase"/>
    <property type="match status" value="1"/>
</dbReference>
<feature type="domain" description="Resolvase/invertase-type recombinase catalytic" evidence="8">
    <location>
        <begin position="21"/>
        <end position="172"/>
    </location>
</feature>
<evidence type="ECO:0000256" key="5">
    <source>
        <dbReference type="PROSITE-ProRule" id="PRU10137"/>
    </source>
</evidence>
<sequence>MTATHASDHPSLDRVGETTTLAVSYLRVSTKEQASKGGRDEGFSIPAQREANLRKARDLNAIIVEEFVDAGESARKADRPELMRMIEYIKAHQVAYCIVHKVDRLARNRSDDVAIHLALQEAGVLLVSATENIDETPSGMLLHGIMSSIAEFYSRNLANEVSKGMSQKAVTGGTNGRAPIGYLNTTIRDELGRERRIVEPDPDRAALVKWAFEAYATGNYSTGTLRDELIDRGLTTAPTPKRPSKALGLSTIQKMLANPYYKGNVVFRGATYDGLHEPLVSPEIWYRVQTVLHAKQTSGEKTQSHEHYLKGSVFCGQCGSRLIVTKARSRRGMIYPYFICAGRHSKRTNCEQKSMFIPDVERAVEDYYRRVQIPEPVITALRELITAEFDRLSATSKQERQAYQRERDDLLDERTKLLQAHYAGAVPLDLLKTEQDRISKRIAFLEAQIEAGATEYEQAQAHLDDCLALAKDCHAIYTSIDDSLRRIANQAFFDKLYVAEADVVNGEPGVPFNIMFNPEVQATALRRQADGDLSRTQTEDVGGLNNNDLVGPEGLEPSTCGLTSHFDFRRRPFGAFVVWTVPSP</sequence>
<feature type="coiled-coil region" evidence="6">
    <location>
        <begin position="393"/>
        <end position="448"/>
    </location>
</feature>
<dbReference type="PROSITE" id="PS51736">
    <property type="entry name" value="RECOMBINASES_3"/>
    <property type="match status" value="1"/>
</dbReference>
<dbReference type="InterPro" id="IPR050639">
    <property type="entry name" value="SSR_resolvase"/>
</dbReference>
<evidence type="ECO:0000256" key="1">
    <source>
        <dbReference type="ARBA" id="ARBA00022908"/>
    </source>
</evidence>
<dbReference type="Gene3D" id="3.90.1750.20">
    <property type="entry name" value="Putative Large Serine Recombinase, Chain B, Domain 2"/>
    <property type="match status" value="1"/>
</dbReference>
<feature type="region of interest" description="Disordered" evidence="7">
    <location>
        <begin position="528"/>
        <end position="550"/>
    </location>
</feature>
<evidence type="ECO:0000256" key="2">
    <source>
        <dbReference type="ARBA" id="ARBA00023125"/>
    </source>
</evidence>
<evidence type="ECO:0000259" key="8">
    <source>
        <dbReference type="PROSITE" id="PS51736"/>
    </source>
</evidence>
<accession>A0A5R9B9L9</accession>
<dbReference type="InterPro" id="IPR025827">
    <property type="entry name" value="Zn_ribbon_recom_dom"/>
</dbReference>
<evidence type="ECO:0000256" key="4">
    <source>
        <dbReference type="PIRSR" id="PIRSR606118-50"/>
    </source>
</evidence>
<keyword evidence="11" id="KW-1185">Reference proteome</keyword>
<dbReference type="InterPro" id="IPR036162">
    <property type="entry name" value="Resolvase-like_N_sf"/>
</dbReference>
<dbReference type="CDD" id="cd00338">
    <property type="entry name" value="Ser_Recombinase"/>
    <property type="match status" value="1"/>
</dbReference>
<dbReference type="InterPro" id="IPR011109">
    <property type="entry name" value="DNA_bind_recombinase_dom"/>
</dbReference>
<dbReference type="RefSeq" id="WP_138254002.1">
    <property type="nucleotide sequence ID" value="NZ_VAVZ01000043.1"/>
</dbReference>
<dbReference type="Gene3D" id="3.40.50.1390">
    <property type="entry name" value="Resolvase, N-terminal catalytic domain"/>
    <property type="match status" value="1"/>
</dbReference>
<keyword evidence="3" id="KW-0233">DNA recombination</keyword>
<dbReference type="Pfam" id="PF13408">
    <property type="entry name" value="Zn_ribbon_recom"/>
    <property type="match status" value="1"/>
</dbReference>
<organism evidence="10 11">
    <name type="scientific">Nesterenkonia salmonea</name>
    <dbReference type="NCBI Taxonomy" id="1804987"/>
    <lineage>
        <taxon>Bacteria</taxon>
        <taxon>Bacillati</taxon>
        <taxon>Actinomycetota</taxon>
        <taxon>Actinomycetes</taxon>
        <taxon>Micrococcales</taxon>
        <taxon>Micrococcaceae</taxon>
        <taxon>Nesterenkonia</taxon>
    </lineage>
</organism>
<dbReference type="AlphaFoldDB" id="A0A5R9B9L9"/>
<evidence type="ECO:0000256" key="6">
    <source>
        <dbReference type="SAM" id="Coils"/>
    </source>
</evidence>
<protein>
    <submittedName>
        <fullName evidence="10">Recombinase family protein</fullName>
    </submittedName>
</protein>
<reference evidence="10 11" key="1">
    <citation type="submission" date="2019-05" db="EMBL/GenBank/DDBJ databases">
        <title>Nesterenkonia sp. GY074 isolated from the Southern Atlantic Ocean.</title>
        <authorList>
            <person name="Zhang G."/>
        </authorList>
    </citation>
    <scope>NUCLEOTIDE SEQUENCE [LARGE SCALE GENOMIC DNA]</scope>
    <source>
        <strain evidence="10 11">GY074</strain>
    </source>
</reference>
<dbReference type="PROSITE" id="PS00397">
    <property type="entry name" value="RECOMBINASES_1"/>
    <property type="match status" value="1"/>
</dbReference>
<comment type="caution">
    <text evidence="10">The sequence shown here is derived from an EMBL/GenBank/DDBJ whole genome shotgun (WGS) entry which is preliminary data.</text>
</comment>
<evidence type="ECO:0000259" key="9">
    <source>
        <dbReference type="PROSITE" id="PS51737"/>
    </source>
</evidence>
<keyword evidence="2" id="KW-0238">DNA-binding</keyword>
<dbReference type="PANTHER" id="PTHR30461">
    <property type="entry name" value="DNA-INVERTASE FROM LAMBDOID PROPHAGE"/>
    <property type="match status" value="1"/>
</dbReference>
<feature type="active site" description="O-(5'-phospho-DNA)-serine intermediate" evidence="4 5">
    <location>
        <position position="29"/>
    </location>
</feature>